<gene>
    <name evidence="2" type="ORF">GKD88_15470</name>
    <name evidence="1" type="ORF">GKE08_15800</name>
</gene>
<protein>
    <submittedName>
        <fullName evidence="1">Uncharacterized protein</fullName>
    </submittedName>
</protein>
<evidence type="ECO:0000313" key="3">
    <source>
        <dbReference type="Proteomes" id="UP000433575"/>
    </source>
</evidence>
<name>A0A6N7SAY4_9FIRM</name>
<keyword evidence="4" id="KW-1185">Reference proteome</keyword>
<dbReference type="EMBL" id="WKPI01000037">
    <property type="protein sequence ID" value="MSC34525.1"/>
    <property type="molecule type" value="Genomic_DNA"/>
</dbReference>
<accession>A0A6N7SAY4</accession>
<organism evidence="1 3">
    <name type="scientific">Holdemania massiliensis</name>
    <dbReference type="NCBI Taxonomy" id="1468449"/>
    <lineage>
        <taxon>Bacteria</taxon>
        <taxon>Bacillati</taxon>
        <taxon>Bacillota</taxon>
        <taxon>Erysipelotrichia</taxon>
        <taxon>Erysipelotrichales</taxon>
        <taxon>Erysipelotrichaceae</taxon>
        <taxon>Holdemania</taxon>
    </lineage>
</organism>
<dbReference type="Proteomes" id="UP000480929">
    <property type="component" value="Unassembled WGS sequence"/>
</dbReference>
<dbReference type="RefSeq" id="WP_154240197.1">
    <property type="nucleotide sequence ID" value="NZ_WKPI01000037.1"/>
</dbReference>
<reference evidence="3 4" key="1">
    <citation type="journal article" date="2019" name="Nat. Med.">
        <title>A library of human gut bacterial isolates paired with longitudinal multiomics data enables mechanistic microbiome research.</title>
        <authorList>
            <person name="Poyet M."/>
            <person name="Groussin M."/>
            <person name="Gibbons S.M."/>
            <person name="Avila-Pacheco J."/>
            <person name="Jiang X."/>
            <person name="Kearney S.M."/>
            <person name="Perrotta A.R."/>
            <person name="Berdy B."/>
            <person name="Zhao S."/>
            <person name="Lieberman T.D."/>
            <person name="Swanson P.K."/>
            <person name="Smith M."/>
            <person name="Roesemann S."/>
            <person name="Alexander J.E."/>
            <person name="Rich S.A."/>
            <person name="Livny J."/>
            <person name="Vlamakis H."/>
            <person name="Clish C."/>
            <person name="Bullock K."/>
            <person name="Deik A."/>
            <person name="Scott J."/>
            <person name="Pierce K.A."/>
            <person name="Xavier R.J."/>
            <person name="Alm E.J."/>
        </authorList>
    </citation>
    <scope>NUCLEOTIDE SEQUENCE [LARGE SCALE GENOMIC DNA]</scope>
    <source>
        <strain evidence="1 3">BIOML-A4</strain>
        <strain evidence="2 4">BIOML-A5</strain>
    </source>
</reference>
<dbReference type="OrthoDB" id="1937988at2"/>
<dbReference type="EMBL" id="WKPJ01000035">
    <property type="protein sequence ID" value="MSA90795.1"/>
    <property type="molecule type" value="Genomic_DNA"/>
</dbReference>
<dbReference type="AlphaFoldDB" id="A0A6N7SAY4"/>
<sequence length="207" mass="21881">MKKKVYAARLGVTALALTLVTTCLMGSTLARYVTEVTGSANATVAKWSFKANNSTAATFDDIDLGRTAYDSSTIKAGVIAPGTSGSFDIVIDGTGSEVGIDYEIKLEAADTTFPDDMVFSTEAITEAKPGKSFSEFINTAIEGSVNQSDVAEAMKKTVTIYWAWDFGKDDTVAADKNDNGYAGKNWKIDITVTGKQKAPEPTPASAS</sequence>
<evidence type="ECO:0000313" key="2">
    <source>
        <dbReference type="EMBL" id="MSC34525.1"/>
    </source>
</evidence>
<evidence type="ECO:0000313" key="1">
    <source>
        <dbReference type="EMBL" id="MSA90795.1"/>
    </source>
</evidence>
<dbReference type="Proteomes" id="UP000433575">
    <property type="component" value="Unassembled WGS sequence"/>
</dbReference>
<proteinExistence type="predicted"/>
<comment type="caution">
    <text evidence="1">The sequence shown here is derived from an EMBL/GenBank/DDBJ whole genome shotgun (WGS) entry which is preliminary data.</text>
</comment>
<evidence type="ECO:0000313" key="4">
    <source>
        <dbReference type="Proteomes" id="UP000480929"/>
    </source>
</evidence>